<dbReference type="Proteomes" id="UP000007648">
    <property type="component" value="Unassembled WGS sequence"/>
</dbReference>
<reference evidence="1" key="3">
    <citation type="submission" date="2025-09" db="UniProtKB">
        <authorList>
            <consortium name="Ensembl"/>
        </authorList>
    </citation>
    <scope>IDENTIFICATION</scope>
</reference>
<keyword evidence="2" id="KW-1185">Reference proteome</keyword>
<dbReference type="InParanoid" id="A0A7N4NHW8"/>
<reference evidence="1 2" key="1">
    <citation type="journal article" date="2011" name="Proc. Natl. Acad. Sci. U.S.A.">
        <title>Genetic diversity and population structure of the endangered marsupial Sarcophilus harrisii (Tasmanian devil).</title>
        <authorList>
            <person name="Miller W."/>
            <person name="Hayes V.M."/>
            <person name="Ratan A."/>
            <person name="Petersen D.C."/>
            <person name="Wittekindt N.E."/>
            <person name="Miller J."/>
            <person name="Walenz B."/>
            <person name="Knight J."/>
            <person name="Qi J."/>
            <person name="Zhao F."/>
            <person name="Wang Q."/>
            <person name="Bedoya-Reina O.C."/>
            <person name="Katiyar N."/>
            <person name="Tomsho L.P."/>
            <person name="Kasson L.M."/>
            <person name="Hardie R.A."/>
            <person name="Woodbridge P."/>
            <person name="Tindall E.A."/>
            <person name="Bertelsen M.F."/>
            <person name="Dixon D."/>
            <person name="Pyecroft S."/>
            <person name="Helgen K.M."/>
            <person name="Lesk A.M."/>
            <person name="Pringle T.H."/>
            <person name="Patterson N."/>
            <person name="Zhang Y."/>
            <person name="Kreiss A."/>
            <person name="Woods G.M."/>
            <person name="Jones M.E."/>
            <person name="Schuster S.C."/>
        </authorList>
    </citation>
    <scope>NUCLEOTIDE SEQUENCE [LARGE SCALE GENOMIC DNA]</scope>
</reference>
<protein>
    <submittedName>
        <fullName evidence="1">Uncharacterized protein</fullName>
    </submittedName>
</protein>
<evidence type="ECO:0000313" key="1">
    <source>
        <dbReference type="Ensembl" id="ENSSHAP00000023640.1"/>
    </source>
</evidence>
<proteinExistence type="predicted"/>
<organism evidence="1 2">
    <name type="scientific">Sarcophilus harrisii</name>
    <name type="common">Tasmanian devil</name>
    <name type="synonym">Sarcophilus laniarius</name>
    <dbReference type="NCBI Taxonomy" id="9305"/>
    <lineage>
        <taxon>Eukaryota</taxon>
        <taxon>Metazoa</taxon>
        <taxon>Chordata</taxon>
        <taxon>Craniata</taxon>
        <taxon>Vertebrata</taxon>
        <taxon>Euteleostomi</taxon>
        <taxon>Mammalia</taxon>
        <taxon>Metatheria</taxon>
        <taxon>Dasyuromorphia</taxon>
        <taxon>Dasyuridae</taxon>
        <taxon>Sarcophilus</taxon>
    </lineage>
</organism>
<dbReference type="AlphaFoldDB" id="A0A7N4NHW8"/>
<accession>A0A7N4NHW8</accession>
<dbReference type="Ensembl" id="ENSSHAT00000028407.1">
    <property type="protein sequence ID" value="ENSSHAP00000023640.1"/>
    <property type="gene ID" value="ENSSHAG00000023488.1"/>
</dbReference>
<evidence type="ECO:0000313" key="2">
    <source>
        <dbReference type="Proteomes" id="UP000007648"/>
    </source>
</evidence>
<sequence>TGNAAQTFGPGSRLVVI</sequence>
<reference evidence="1" key="2">
    <citation type="submission" date="2025-08" db="UniProtKB">
        <authorList>
            <consortium name="Ensembl"/>
        </authorList>
    </citation>
    <scope>IDENTIFICATION</scope>
</reference>
<name>A0A7N4NHW8_SARHA</name>